<keyword evidence="3" id="KW-0732">Signal</keyword>
<reference evidence="5" key="1">
    <citation type="journal article" date="2020" name="mSystems">
        <title>Genome- and Community-Level Interaction Insights into Carbon Utilization and Element Cycling Functions of Hydrothermarchaeota in Hydrothermal Sediment.</title>
        <authorList>
            <person name="Zhou Z."/>
            <person name="Liu Y."/>
            <person name="Xu W."/>
            <person name="Pan J."/>
            <person name="Luo Z.H."/>
            <person name="Li M."/>
        </authorList>
    </citation>
    <scope>NUCLEOTIDE SEQUENCE [LARGE SCALE GENOMIC DNA]</scope>
    <source>
        <strain evidence="5">SpSt-374</strain>
    </source>
</reference>
<keyword evidence="2" id="KW-0813">Transport</keyword>
<dbReference type="GO" id="GO:0030288">
    <property type="term" value="C:outer membrane-bounded periplasmic space"/>
    <property type="evidence" value="ECO:0007669"/>
    <property type="project" value="TreeGrafter"/>
</dbReference>
<gene>
    <name evidence="5" type="ORF">ENR15_07150</name>
</gene>
<sequence>MPHLGVSSSPVAVVGFPLGREKDLDSRFRGNQGLLAVVGWVVPNRVTLFMFNYVDLLINHQLINQGFLATTAILGLLWLQPAQAEIMERIDTTGVLKVGIRQNVLPLGQRQEGQWTGYCADIADALAKHLSRDRASPIQVLFITSTTQSRYSLVANGTVDMECGPNTINPETEAVYGVRFSAPFFITATQILSRPHSQGAVGVIPSPPLLGVIKDTTNEADINQVYPRGQINNAFPDYERGINAVLGGQISGFASDGILLVETARRLNLELNRDYVLTTLRNDFGNAFCASYGMILPGGADDSRWRNMVNFFLSTHREAKNIWRRWFSRVDASIEEVSSLCR</sequence>
<name>A0A7C3VGF3_9CYAN</name>
<dbReference type="InterPro" id="IPR051455">
    <property type="entry name" value="Bact_solute-bind_prot3"/>
</dbReference>
<dbReference type="InterPro" id="IPR001638">
    <property type="entry name" value="Solute-binding_3/MltF_N"/>
</dbReference>
<dbReference type="Gene3D" id="3.40.190.10">
    <property type="entry name" value="Periplasmic binding protein-like II"/>
    <property type="match status" value="2"/>
</dbReference>
<dbReference type="AlphaFoldDB" id="A0A7C3VGF3"/>
<comment type="caution">
    <text evidence="5">The sequence shown here is derived from an EMBL/GenBank/DDBJ whole genome shotgun (WGS) entry which is preliminary data.</text>
</comment>
<proteinExistence type="inferred from homology"/>
<accession>A0A7C3VGF3</accession>
<feature type="domain" description="Solute-binding protein family 3/N-terminal" evidence="4">
    <location>
        <begin position="95"/>
        <end position="330"/>
    </location>
</feature>
<dbReference type="GO" id="GO:0005576">
    <property type="term" value="C:extracellular region"/>
    <property type="evidence" value="ECO:0007669"/>
    <property type="project" value="TreeGrafter"/>
</dbReference>
<dbReference type="PANTHER" id="PTHR30085:SF6">
    <property type="entry name" value="ABC TRANSPORTER GLUTAMINE-BINDING PROTEIN GLNH"/>
    <property type="match status" value="1"/>
</dbReference>
<comment type="similarity">
    <text evidence="1">Belongs to the bacterial solute-binding protein 3 family.</text>
</comment>
<evidence type="ECO:0000259" key="4">
    <source>
        <dbReference type="SMART" id="SM00062"/>
    </source>
</evidence>
<dbReference type="PANTHER" id="PTHR30085">
    <property type="entry name" value="AMINO ACID ABC TRANSPORTER PERMEASE"/>
    <property type="match status" value="1"/>
</dbReference>
<dbReference type="SUPFAM" id="SSF53850">
    <property type="entry name" value="Periplasmic binding protein-like II"/>
    <property type="match status" value="1"/>
</dbReference>
<evidence type="ECO:0000313" key="5">
    <source>
        <dbReference type="EMBL" id="HGG00419.1"/>
    </source>
</evidence>
<protein>
    <submittedName>
        <fullName evidence="5">Transporter substrate-binding domain-containing protein</fullName>
    </submittedName>
</protein>
<dbReference type="EMBL" id="DSPX01000067">
    <property type="protein sequence ID" value="HGG00419.1"/>
    <property type="molecule type" value="Genomic_DNA"/>
</dbReference>
<dbReference type="GO" id="GO:0006865">
    <property type="term" value="P:amino acid transport"/>
    <property type="evidence" value="ECO:0007669"/>
    <property type="project" value="TreeGrafter"/>
</dbReference>
<evidence type="ECO:0000256" key="2">
    <source>
        <dbReference type="ARBA" id="ARBA00022448"/>
    </source>
</evidence>
<evidence type="ECO:0000256" key="1">
    <source>
        <dbReference type="ARBA" id="ARBA00010333"/>
    </source>
</evidence>
<dbReference type="SMART" id="SM00062">
    <property type="entry name" value="PBPb"/>
    <property type="match status" value="1"/>
</dbReference>
<dbReference type="Pfam" id="PF00497">
    <property type="entry name" value="SBP_bac_3"/>
    <property type="match status" value="1"/>
</dbReference>
<evidence type="ECO:0000256" key="3">
    <source>
        <dbReference type="ARBA" id="ARBA00022729"/>
    </source>
</evidence>
<organism evidence="5">
    <name type="scientific">Planktothricoides sp. SpSt-374</name>
    <dbReference type="NCBI Taxonomy" id="2282167"/>
    <lineage>
        <taxon>Bacteria</taxon>
        <taxon>Bacillati</taxon>
        <taxon>Cyanobacteriota</taxon>
        <taxon>Cyanophyceae</taxon>
        <taxon>Oscillatoriophycideae</taxon>
        <taxon>Oscillatoriales</taxon>
        <taxon>Oscillatoriaceae</taxon>
        <taxon>Planktothricoides</taxon>
    </lineage>
</organism>